<evidence type="ECO:0000256" key="8">
    <source>
        <dbReference type="SAM" id="SignalP"/>
    </source>
</evidence>
<protein>
    <submittedName>
        <fullName evidence="10">CLUMA_CG005355, isoform A</fullName>
    </submittedName>
</protein>
<dbReference type="OrthoDB" id="5565075at2759"/>
<evidence type="ECO:0000256" key="6">
    <source>
        <dbReference type="ARBA" id="ARBA00024195"/>
    </source>
</evidence>
<dbReference type="PROSITE" id="PS00134">
    <property type="entry name" value="TRYPSIN_HIS"/>
    <property type="match status" value="1"/>
</dbReference>
<dbReference type="Proteomes" id="UP000183832">
    <property type="component" value="Unassembled WGS sequence"/>
</dbReference>
<dbReference type="InterPro" id="IPR018114">
    <property type="entry name" value="TRYPSIN_HIS"/>
</dbReference>
<dbReference type="InterPro" id="IPR043504">
    <property type="entry name" value="Peptidase_S1_PA_chymotrypsin"/>
</dbReference>
<dbReference type="InterPro" id="IPR033116">
    <property type="entry name" value="TRYPSIN_SER"/>
</dbReference>
<evidence type="ECO:0000313" key="10">
    <source>
        <dbReference type="EMBL" id="CRK91709.1"/>
    </source>
</evidence>
<dbReference type="SMART" id="SM00020">
    <property type="entry name" value="Tryp_SPc"/>
    <property type="match status" value="1"/>
</dbReference>
<feature type="signal peptide" evidence="8">
    <location>
        <begin position="1"/>
        <end position="18"/>
    </location>
</feature>
<evidence type="ECO:0000256" key="2">
    <source>
        <dbReference type="ARBA" id="ARBA00022757"/>
    </source>
</evidence>
<dbReference type="PANTHER" id="PTHR24276">
    <property type="entry name" value="POLYSERASE-RELATED"/>
    <property type="match status" value="1"/>
</dbReference>
<dbReference type="SUPFAM" id="SSF50494">
    <property type="entry name" value="Trypsin-like serine proteases"/>
    <property type="match status" value="1"/>
</dbReference>
<dbReference type="GO" id="GO:0007586">
    <property type="term" value="P:digestion"/>
    <property type="evidence" value="ECO:0007669"/>
    <property type="project" value="UniProtKB-KW"/>
</dbReference>
<sequence length="292" mass="32329">MNCLTVLTFLVIFFYAEAWHPLDFKEEDLKNIWTAPQNAKAVNHIAKTNGSKASVLLKKFNPRIVKGFKATPGAVNYQIFLLIGDGYLCGGSMIKRDWVLSAAHCVYDQPTVTVYMIYSLDVGYTWRSPMLSAKIHEEYNDITLANDIALLKTNLNEVIKFEDLLVYSLHDNGDFYANVIATTCGFGRVSDRSTDISMDMKCAYNIVITNVQCKFTWDVDEHQMCVDTTGGVGACQGDSGGPVTISYPHSLNGKIQIGIVSYGADVGCEKGYPNVYTRVGSYADWITTNAIS</sequence>
<dbReference type="PROSITE" id="PS50240">
    <property type="entry name" value="TRYPSIN_DOM"/>
    <property type="match status" value="1"/>
</dbReference>
<dbReference type="CDD" id="cd00190">
    <property type="entry name" value="Tryp_SPc"/>
    <property type="match status" value="1"/>
</dbReference>
<keyword evidence="8" id="KW-0732">Signal</keyword>
<dbReference type="Pfam" id="PF00089">
    <property type="entry name" value="Trypsin"/>
    <property type="match status" value="1"/>
</dbReference>
<feature type="chain" id="PRO_5012317389" evidence="8">
    <location>
        <begin position="19"/>
        <end position="292"/>
    </location>
</feature>
<dbReference type="STRING" id="568069.A0A1J1HUM3"/>
<dbReference type="GO" id="GO:0006508">
    <property type="term" value="P:proteolysis"/>
    <property type="evidence" value="ECO:0007669"/>
    <property type="project" value="UniProtKB-KW"/>
</dbReference>
<evidence type="ECO:0000256" key="4">
    <source>
        <dbReference type="ARBA" id="ARBA00022825"/>
    </source>
</evidence>
<name>A0A1J1HUM3_9DIPT</name>
<keyword evidence="2" id="KW-0222">Digestion</keyword>
<keyword evidence="11" id="KW-1185">Reference proteome</keyword>
<proteinExistence type="inferred from homology"/>
<keyword evidence="4 7" id="KW-0720">Serine protease</keyword>
<dbReference type="InterPro" id="IPR001314">
    <property type="entry name" value="Peptidase_S1A"/>
</dbReference>
<keyword evidence="1 7" id="KW-0645">Protease</keyword>
<dbReference type="EMBL" id="CVRI01000021">
    <property type="protein sequence ID" value="CRK91709.1"/>
    <property type="molecule type" value="Genomic_DNA"/>
</dbReference>
<dbReference type="InterPro" id="IPR050430">
    <property type="entry name" value="Peptidase_S1"/>
</dbReference>
<dbReference type="PRINTS" id="PR00722">
    <property type="entry name" value="CHYMOTRYPSIN"/>
</dbReference>
<dbReference type="PANTHER" id="PTHR24276:SF98">
    <property type="entry name" value="FI18310P1-RELATED"/>
    <property type="match status" value="1"/>
</dbReference>
<evidence type="ECO:0000256" key="3">
    <source>
        <dbReference type="ARBA" id="ARBA00022801"/>
    </source>
</evidence>
<dbReference type="PROSITE" id="PS00135">
    <property type="entry name" value="TRYPSIN_SER"/>
    <property type="match status" value="1"/>
</dbReference>
<organism evidence="10 11">
    <name type="scientific">Clunio marinus</name>
    <dbReference type="NCBI Taxonomy" id="568069"/>
    <lineage>
        <taxon>Eukaryota</taxon>
        <taxon>Metazoa</taxon>
        <taxon>Ecdysozoa</taxon>
        <taxon>Arthropoda</taxon>
        <taxon>Hexapoda</taxon>
        <taxon>Insecta</taxon>
        <taxon>Pterygota</taxon>
        <taxon>Neoptera</taxon>
        <taxon>Endopterygota</taxon>
        <taxon>Diptera</taxon>
        <taxon>Nematocera</taxon>
        <taxon>Chironomoidea</taxon>
        <taxon>Chironomidae</taxon>
        <taxon>Clunio</taxon>
    </lineage>
</organism>
<evidence type="ECO:0000256" key="5">
    <source>
        <dbReference type="ARBA" id="ARBA00023157"/>
    </source>
</evidence>
<accession>A0A1J1HUM3</accession>
<evidence type="ECO:0000259" key="9">
    <source>
        <dbReference type="PROSITE" id="PS50240"/>
    </source>
</evidence>
<keyword evidence="3 7" id="KW-0378">Hydrolase</keyword>
<feature type="domain" description="Peptidase S1" evidence="9">
    <location>
        <begin position="64"/>
        <end position="291"/>
    </location>
</feature>
<evidence type="ECO:0000256" key="7">
    <source>
        <dbReference type="RuleBase" id="RU363034"/>
    </source>
</evidence>
<evidence type="ECO:0000256" key="1">
    <source>
        <dbReference type="ARBA" id="ARBA00022670"/>
    </source>
</evidence>
<gene>
    <name evidence="10" type="primary">similar to Chymotrypsin BI</name>
    <name evidence="10" type="ORF">CLUMA_CG005355</name>
</gene>
<dbReference type="InterPro" id="IPR009003">
    <property type="entry name" value="Peptidase_S1_PA"/>
</dbReference>
<comment type="similarity">
    <text evidence="6">Belongs to the peptidase S1 family. CLIP subfamily.</text>
</comment>
<reference evidence="10 11" key="1">
    <citation type="submission" date="2015-04" db="EMBL/GenBank/DDBJ databases">
        <authorList>
            <person name="Syromyatnikov M.Y."/>
            <person name="Popov V.N."/>
        </authorList>
    </citation>
    <scope>NUCLEOTIDE SEQUENCE [LARGE SCALE GENOMIC DNA]</scope>
</reference>
<evidence type="ECO:0000313" key="11">
    <source>
        <dbReference type="Proteomes" id="UP000183832"/>
    </source>
</evidence>
<dbReference type="GO" id="GO:0004252">
    <property type="term" value="F:serine-type endopeptidase activity"/>
    <property type="evidence" value="ECO:0007669"/>
    <property type="project" value="InterPro"/>
</dbReference>
<dbReference type="InterPro" id="IPR001254">
    <property type="entry name" value="Trypsin_dom"/>
</dbReference>
<dbReference type="AlphaFoldDB" id="A0A1J1HUM3"/>
<keyword evidence="5" id="KW-1015">Disulfide bond</keyword>
<dbReference type="Gene3D" id="2.40.10.10">
    <property type="entry name" value="Trypsin-like serine proteases"/>
    <property type="match status" value="2"/>
</dbReference>